<name>L7MC96_RHIPC</name>
<feature type="signal peptide" evidence="1">
    <location>
        <begin position="1"/>
        <end position="22"/>
    </location>
</feature>
<dbReference type="EMBL" id="GACK01004220">
    <property type="protein sequence ID" value="JAA60814.1"/>
    <property type="molecule type" value="mRNA"/>
</dbReference>
<proteinExistence type="evidence at transcript level"/>
<evidence type="ECO:0000313" key="2">
    <source>
        <dbReference type="EMBL" id="JAA60814.1"/>
    </source>
</evidence>
<keyword evidence="1" id="KW-0732">Signal</keyword>
<accession>L7MC96</accession>
<reference evidence="2" key="2">
    <citation type="journal article" date="2015" name="J. Proteomics">
        <title>Sexual differences in the sialomes of the zebra tick, Rhipicephalus pulchellus.</title>
        <authorList>
            <person name="Tan A.W."/>
            <person name="Francischetti I.M."/>
            <person name="Slovak M."/>
            <person name="Kini R.M."/>
            <person name="Ribeiro J.M."/>
        </authorList>
    </citation>
    <scope>NUCLEOTIDE SEQUENCE</scope>
    <source>
        <tissue evidence="2">Salivary gland</tissue>
    </source>
</reference>
<organism evidence="2">
    <name type="scientific">Rhipicephalus pulchellus</name>
    <name type="common">Yellow backed tick</name>
    <name type="synonym">Dermacentor pulchellus</name>
    <dbReference type="NCBI Taxonomy" id="72859"/>
    <lineage>
        <taxon>Eukaryota</taxon>
        <taxon>Metazoa</taxon>
        <taxon>Ecdysozoa</taxon>
        <taxon>Arthropoda</taxon>
        <taxon>Chelicerata</taxon>
        <taxon>Arachnida</taxon>
        <taxon>Acari</taxon>
        <taxon>Parasitiformes</taxon>
        <taxon>Ixodida</taxon>
        <taxon>Ixodoidea</taxon>
        <taxon>Ixodidae</taxon>
        <taxon>Rhipicephalinae</taxon>
        <taxon>Rhipicephalus</taxon>
        <taxon>Rhipicephalus</taxon>
    </lineage>
</organism>
<sequence length="116" mass="12930">MYPASFFFLLFLLCSADPKVTGSNPGRGGCIFEGGENTEARVPRFRRMLKNPRGSKFPEPSTTASLIIISWFRDNKPQILLLLFCYARRIPGTARGTLDEEPKLRAMISGVSRSST</sequence>
<dbReference type="AlphaFoldDB" id="L7MC96"/>
<feature type="chain" id="PRO_5003981873" evidence="1">
    <location>
        <begin position="23"/>
        <end position="116"/>
    </location>
</feature>
<protein>
    <submittedName>
        <fullName evidence="2">Putative secreted peptide</fullName>
    </submittedName>
</protein>
<reference evidence="2" key="1">
    <citation type="submission" date="2012-11" db="EMBL/GenBank/DDBJ databases">
        <authorList>
            <person name="Lucero-Rivera Y.E."/>
            <person name="Tovar-Ramirez D."/>
        </authorList>
    </citation>
    <scope>NUCLEOTIDE SEQUENCE</scope>
    <source>
        <tissue evidence="2">Salivary gland</tissue>
    </source>
</reference>
<evidence type="ECO:0000256" key="1">
    <source>
        <dbReference type="SAM" id="SignalP"/>
    </source>
</evidence>